<keyword evidence="1 2" id="KW-0238">DNA-binding</keyword>
<accession>A0A7Z7CZH4</accession>
<dbReference type="Pfam" id="PF00440">
    <property type="entry name" value="TetR_N"/>
    <property type="match status" value="1"/>
</dbReference>
<evidence type="ECO:0000313" key="5">
    <source>
        <dbReference type="EMBL" id="SFI73471.1"/>
    </source>
</evidence>
<sequence length="201" mass="21471">MVDEQSERSTSRGPGRPIEADPDAIALTALRLFAEHGADGITMTKIAQACGISRRSLFRWFPSKAALVWGGTVEADERFEAAYAARPAEGTPLAELVKAAYVSAIAPLGATADVTRLRLQLIDANPNVYAWGADARRRMSRHIAEHIAHSERVSPDGLRAITLAAAWTAAAYTALVWWADHGGDRSPADVLDEALTGLGLG</sequence>
<dbReference type="InterPro" id="IPR001647">
    <property type="entry name" value="HTH_TetR"/>
</dbReference>
<gene>
    <name evidence="5" type="ORF">SAMN04487751_2791</name>
</gene>
<dbReference type="GO" id="GO:0000976">
    <property type="term" value="F:transcription cis-regulatory region binding"/>
    <property type="evidence" value="ECO:0007669"/>
    <property type="project" value="TreeGrafter"/>
</dbReference>
<evidence type="ECO:0000256" key="1">
    <source>
        <dbReference type="ARBA" id="ARBA00023125"/>
    </source>
</evidence>
<dbReference type="RefSeq" id="WP_036273141.1">
    <property type="nucleotide sequence ID" value="NZ_FOQZ01000007.1"/>
</dbReference>
<dbReference type="EMBL" id="FOQZ01000007">
    <property type="protein sequence ID" value="SFI73471.1"/>
    <property type="molecule type" value="Genomic_DNA"/>
</dbReference>
<feature type="DNA-binding region" description="H-T-H motif" evidence="2">
    <location>
        <begin position="42"/>
        <end position="61"/>
    </location>
</feature>
<evidence type="ECO:0000313" key="6">
    <source>
        <dbReference type="Proteomes" id="UP000198702"/>
    </source>
</evidence>
<dbReference type="PANTHER" id="PTHR30055:SF226">
    <property type="entry name" value="HTH-TYPE TRANSCRIPTIONAL REGULATOR PKSA"/>
    <property type="match status" value="1"/>
</dbReference>
<evidence type="ECO:0000259" key="4">
    <source>
        <dbReference type="PROSITE" id="PS50977"/>
    </source>
</evidence>
<feature type="region of interest" description="Disordered" evidence="3">
    <location>
        <begin position="1"/>
        <end position="20"/>
    </location>
</feature>
<dbReference type="InterPro" id="IPR050109">
    <property type="entry name" value="HTH-type_TetR-like_transc_reg"/>
</dbReference>
<evidence type="ECO:0000256" key="3">
    <source>
        <dbReference type="SAM" id="MobiDB-lite"/>
    </source>
</evidence>
<feature type="compositionally biased region" description="Basic and acidic residues" evidence="3">
    <location>
        <begin position="1"/>
        <end position="10"/>
    </location>
</feature>
<name>A0A7Z7CZH4_9MICO</name>
<dbReference type="GO" id="GO:0003700">
    <property type="term" value="F:DNA-binding transcription factor activity"/>
    <property type="evidence" value="ECO:0007669"/>
    <property type="project" value="TreeGrafter"/>
</dbReference>
<reference evidence="5 6" key="1">
    <citation type="submission" date="2016-10" db="EMBL/GenBank/DDBJ databases">
        <authorList>
            <person name="Varghese N."/>
            <person name="Submissions S."/>
        </authorList>
    </citation>
    <scope>NUCLEOTIDE SEQUENCE [LARGE SCALE GENOMIC DNA]</scope>
    <source>
        <strain evidence="5 6">UNC380MFSha3.1</strain>
    </source>
</reference>
<dbReference type="Pfam" id="PF17754">
    <property type="entry name" value="TetR_C_14"/>
    <property type="match status" value="1"/>
</dbReference>
<dbReference type="PANTHER" id="PTHR30055">
    <property type="entry name" value="HTH-TYPE TRANSCRIPTIONAL REGULATOR RUTR"/>
    <property type="match status" value="1"/>
</dbReference>
<dbReference type="PROSITE" id="PS50977">
    <property type="entry name" value="HTH_TETR_2"/>
    <property type="match status" value="1"/>
</dbReference>
<dbReference type="InterPro" id="IPR009057">
    <property type="entry name" value="Homeodomain-like_sf"/>
</dbReference>
<dbReference type="InterPro" id="IPR041347">
    <property type="entry name" value="MftR_C"/>
</dbReference>
<feature type="domain" description="HTH tetR-type" evidence="4">
    <location>
        <begin position="19"/>
        <end position="79"/>
    </location>
</feature>
<comment type="caution">
    <text evidence="5">The sequence shown here is derived from an EMBL/GenBank/DDBJ whole genome shotgun (WGS) entry which is preliminary data.</text>
</comment>
<dbReference type="SUPFAM" id="SSF46689">
    <property type="entry name" value="Homeodomain-like"/>
    <property type="match status" value="1"/>
</dbReference>
<dbReference type="Gene3D" id="1.10.357.10">
    <property type="entry name" value="Tetracycline Repressor, domain 2"/>
    <property type="match status" value="1"/>
</dbReference>
<dbReference type="Gene3D" id="1.10.10.60">
    <property type="entry name" value="Homeodomain-like"/>
    <property type="match status" value="1"/>
</dbReference>
<proteinExistence type="predicted"/>
<protein>
    <submittedName>
        <fullName evidence="5">DNA-binding transcriptional regulator, AcrR family</fullName>
    </submittedName>
</protein>
<dbReference type="PRINTS" id="PR00455">
    <property type="entry name" value="HTHTETR"/>
</dbReference>
<dbReference type="AlphaFoldDB" id="A0A7Z7CZH4"/>
<evidence type="ECO:0000256" key="2">
    <source>
        <dbReference type="PROSITE-ProRule" id="PRU00335"/>
    </source>
</evidence>
<dbReference type="Proteomes" id="UP000198702">
    <property type="component" value="Unassembled WGS sequence"/>
</dbReference>
<organism evidence="5 6">
    <name type="scientific">Microbacterium saccharophilum</name>
    <dbReference type="NCBI Taxonomy" id="1213358"/>
    <lineage>
        <taxon>Bacteria</taxon>
        <taxon>Bacillati</taxon>
        <taxon>Actinomycetota</taxon>
        <taxon>Actinomycetes</taxon>
        <taxon>Micrococcales</taxon>
        <taxon>Microbacteriaceae</taxon>
        <taxon>Microbacterium</taxon>
    </lineage>
</organism>